<gene>
    <name evidence="3" type="ORF">IQ266_17670</name>
</gene>
<accession>A0A928Z5S2</accession>
<feature type="transmembrane region" description="Helical" evidence="1">
    <location>
        <begin position="296"/>
        <end position="323"/>
    </location>
</feature>
<evidence type="ECO:0000313" key="4">
    <source>
        <dbReference type="Proteomes" id="UP000625316"/>
    </source>
</evidence>
<feature type="transmembrane region" description="Helical" evidence="1">
    <location>
        <begin position="236"/>
        <end position="254"/>
    </location>
</feature>
<evidence type="ECO:0000256" key="1">
    <source>
        <dbReference type="SAM" id="Phobius"/>
    </source>
</evidence>
<feature type="transmembrane region" description="Helical" evidence="1">
    <location>
        <begin position="335"/>
        <end position="353"/>
    </location>
</feature>
<dbReference type="EMBL" id="JADEXQ010000068">
    <property type="protein sequence ID" value="MBE9031565.1"/>
    <property type="molecule type" value="Genomic_DNA"/>
</dbReference>
<name>A0A928Z5S2_9CYAN</name>
<feature type="signal peptide" evidence="2">
    <location>
        <begin position="1"/>
        <end position="25"/>
    </location>
</feature>
<organism evidence="3 4">
    <name type="scientific">Romeriopsis navalis LEGE 11480</name>
    <dbReference type="NCBI Taxonomy" id="2777977"/>
    <lineage>
        <taxon>Bacteria</taxon>
        <taxon>Bacillati</taxon>
        <taxon>Cyanobacteriota</taxon>
        <taxon>Cyanophyceae</taxon>
        <taxon>Leptolyngbyales</taxon>
        <taxon>Leptolyngbyaceae</taxon>
        <taxon>Romeriopsis</taxon>
        <taxon>Romeriopsis navalis</taxon>
    </lineage>
</organism>
<dbReference type="PROSITE" id="PS00018">
    <property type="entry name" value="EF_HAND_1"/>
    <property type="match status" value="1"/>
</dbReference>
<dbReference type="Proteomes" id="UP000625316">
    <property type="component" value="Unassembled WGS sequence"/>
</dbReference>
<reference evidence="3" key="1">
    <citation type="submission" date="2020-10" db="EMBL/GenBank/DDBJ databases">
        <authorList>
            <person name="Castelo-Branco R."/>
            <person name="Eusebio N."/>
            <person name="Adriana R."/>
            <person name="Vieira A."/>
            <person name="Brugerolle De Fraissinette N."/>
            <person name="Rezende De Castro R."/>
            <person name="Schneider M.P."/>
            <person name="Vasconcelos V."/>
            <person name="Leao P.N."/>
        </authorList>
    </citation>
    <scope>NUCLEOTIDE SEQUENCE</scope>
    <source>
        <strain evidence="3">LEGE 11480</strain>
    </source>
</reference>
<dbReference type="InterPro" id="IPR032809">
    <property type="entry name" value="Put_HupE_UreJ"/>
</dbReference>
<keyword evidence="4" id="KW-1185">Reference proteome</keyword>
<keyword evidence="2" id="KW-0732">Signal</keyword>
<evidence type="ECO:0000313" key="3">
    <source>
        <dbReference type="EMBL" id="MBE9031565.1"/>
    </source>
</evidence>
<feature type="transmembrane region" description="Helical" evidence="1">
    <location>
        <begin position="266"/>
        <end position="284"/>
    </location>
</feature>
<comment type="caution">
    <text evidence="3">The sequence shown here is derived from an EMBL/GenBank/DDBJ whole genome shotgun (WGS) entry which is preliminary data.</text>
</comment>
<dbReference type="AlphaFoldDB" id="A0A928Z5S2"/>
<evidence type="ECO:0000256" key="2">
    <source>
        <dbReference type="SAM" id="SignalP"/>
    </source>
</evidence>
<feature type="chain" id="PRO_5037173513" evidence="2">
    <location>
        <begin position="26"/>
        <end position="359"/>
    </location>
</feature>
<dbReference type="RefSeq" id="WP_264326393.1">
    <property type="nucleotide sequence ID" value="NZ_JADEXQ010000068.1"/>
</dbReference>
<sequence>MKHLKYLITACCLTLLLIVYSGAGADAHWADSAVGEITITQKSAEFVLTLPSALLDVADDNRDGQITADEIQQNQAVLTNLLNDRVQLTDQTELGQLEQIALRQSAPANPTHTTIALTYRWKTPIEALQATYKLFLPDAPNARCVVTISHQGNTQSVIFSPLSPTASLIKSPILQQAKSFMLLGIEHILTGYDHILFIVSLLLMAGSLSQISVLIMAFTIGHSITLALAVLNVVSLPSQLVESLIALSIVYVAVEAMRRKSMRYRWLTIFGLGMIHGLGFAGILQDLAIIGQRLGITLFSFNLGLEVGQILIIIIGLTVISACQRIRCNQGWRLNLLRTIAAGIAITGSTWFMQRAFLG</sequence>
<keyword evidence="1" id="KW-0812">Transmembrane</keyword>
<dbReference type="Pfam" id="PF13795">
    <property type="entry name" value="HupE_UreJ_2"/>
    <property type="match status" value="1"/>
</dbReference>
<keyword evidence="1" id="KW-1133">Transmembrane helix</keyword>
<proteinExistence type="predicted"/>
<keyword evidence="1" id="KW-0472">Membrane</keyword>
<protein>
    <submittedName>
        <fullName evidence="3">HupE/UreJ family protein</fullName>
    </submittedName>
</protein>
<dbReference type="InterPro" id="IPR018247">
    <property type="entry name" value="EF_Hand_1_Ca_BS"/>
</dbReference>